<feature type="binding site" evidence="4">
    <location>
        <position position="156"/>
    </location>
    <ligand>
        <name>Zn(2+)</name>
        <dbReference type="ChEBI" id="CHEBI:29105"/>
    </ligand>
</feature>
<feature type="binding site" evidence="4">
    <location>
        <position position="134"/>
    </location>
    <ligand>
        <name>Zn(2+)</name>
        <dbReference type="ChEBI" id="CHEBI:29105"/>
    </ligand>
</feature>
<feature type="active site" description="Proton acceptor" evidence="4">
    <location>
        <position position="123"/>
    </location>
</feature>
<dbReference type="InterPro" id="IPR050134">
    <property type="entry name" value="NAD-dep_sirtuin_deacylases"/>
</dbReference>
<dbReference type="InterPro" id="IPR029035">
    <property type="entry name" value="DHS-like_NAD/FAD-binding_dom"/>
</dbReference>
<dbReference type="Pfam" id="PF02146">
    <property type="entry name" value="SIR2"/>
    <property type="match status" value="1"/>
</dbReference>
<keyword evidence="2" id="KW-0808">Transferase</keyword>
<protein>
    <recommendedName>
        <fullName evidence="1">protein acetyllysine N-acetyltransferase</fullName>
        <ecNumber evidence="1">2.3.1.286</ecNumber>
    </recommendedName>
</protein>
<dbReference type="CDD" id="cd01407">
    <property type="entry name" value="SIR2-fam"/>
    <property type="match status" value="1"/>
</dbReference>
<accession>A0A653AAU1</accession>
<feature type="binding site" evidence="4">
    <location>
        <position position="159"/>
    </location>
    <ligand>
        <name>Zn(2+)</name>
        <dbReference type="ChEBI" id="CHEBI:29105"/>
    </ligand>
</feature>
<dbReference type="PANTHER" id="PTHR11085:SF4">
    <property type="entry name" value="NAD-DEPENDENT PROTEIN DEACYLASE"/>
    <property type="match status" value="1"/>
</dbReference>
<dbReference type="EC" id="2.3.1.286" evidence="1"/>
<name>A0A653AAU1_UNCDX</name>
<evidence type="ECO:0000259" key="5">
    <source>
        <dbReference type="PROSITE" id="PS50305"/>
    </source>
</evidence>
<dbReference type="SUPFAM" id="SSF52467">
    <property type="entry name" value="DHS-like NAD/FAD-binding domain"/>
    <property type="match status" value="1"/>
</dbReference>
<dbReference type="GO" id="GO:0070403">
    <property type="term" value="F:NAD+ binding"/>
    <property type="evidence" value="ECO:0007669"/>
    <property type="project" value="InterPro"/>
</dbReference>
<organism evidence="6">
    <name type="scientific">Uncultured Desulfatiglans sp</name>
    <dbReference type="NCBI Taxonomy" id="1748965"/>
    <lineage>
        <taxon>Bacteria</taxon>
        <taxon>Pseudomonadati</taxon>
        <taxon>Thermodesulfobacteriota</taxon>
        <taxon>Desulfobacteria</taxon>
        <taxon>Desulfatiglandales</taxon>
        <taxon>Desulfatiglandaceae</taxon>
        <taxon>Desulfatiglans</taxon>
        <taxon>environmental samples</taxon>
    </lineage>
</organism>
<keyword evidence="3" id="KW-0520">NAD</keyword>
<dbReference type="InterPro" id="IPR003000">
    <property type="entry name" value="Sirtuin"/>
</dbReference>
<sequence length="249" mass="27306">MDALLSKGRTLIEQARRILVFSGAGLSTESGIPDFRSPGGIWSRYDPSDFYFHKIISDEGAREAYWRMSSEYWITMRDALPNPAHLAVKRLEDAGKLEAVVTQNIDRLHHKAGNSPERIIEIHGTAFTVSCLTCGKPYDREAIEALLHSGVKAPYCEACGGILKPDTISFGQSMPMDKMERAMHLAAACDLCIVLGSSLVVYPAASVPEEVLRNGSRLIIVNRDPTHLDQSADLVIHESIGGVLQGMVE</sequence>
<dbReference type="GO" id="GO:0046872">
    <property type="term" value="F:metal ion binding"/>
    <property type="evidence" value="ECO:0007669"/>
    <property type="project" value="UniProtKB-KW"/>
</dbReference>
<dbReference type="GO" id="GO:0017136">
    <property type="term" value="F:histone deacetylase activity, NAD-dependent"/>
    <property type="evidence" value="ECO:0007669"/>
    <property type="project" value="TreeGrafter"/>
</dbReference>
<dbReference type="EMBL" id="UPXX01000029">
    <property type="protein sequence ID" value="VBB45177.1"/>
    <property type="molecule type" value="Genomic_DNA"/>
</dbReference>
<dbReference type="InterPro" id="IPR026590">
    <property type="entry name" value="Ssirtuin_cat_dom"/>
</dbReference>
<dbReference type="PROSITE" id="PS50305">
    <property type="entry name" value="SIRTUIN"/>
    <property type="match status" value="1"/>
</dbReference>
<dbReference type="Gene3D" id="3.30.1600.10">
    <property type="entry name" value="SIR2/SIRT2 'Small Domain"/>
    <property type="match status" value="1"/>
</dbReference>
<evidence type="ECO:0000256" key="3">
    <source>
        <dbReference type="ARBA" id="ARBA00023027"/>
    </source>
</evidence>
<dbReference type="GO" id="GO:0016787">
    <property type="term" value="F:hydrolase activity"/>
    <property type="evidence" value="ECO:0007669"/>
    <property type="project" value="UniProtKB-KW"/>
</dbReference>
<evidence type="ECO:0000256" key="1">
    <source>
        <dbReference type="ARBA" id="ARBA00012928"/>
    </source>
</evidence>
<keyword evidence="4" id="KW-0479">Metal-binding</keyword>
<dbReference type="PANTHER" id="PTHR11085">
    <property type="entry name" value="NAD-DEPENDENT PROTEIN DEACYLASE SIRTUIN-5, MITOCHONDRIAL-RELATED"/>
    <property type="match status" value="1"/>
</dbReference>
<proteinExistence type="predicted"/>
<dbReference type="InterPro" id="IPR026591">
    <property type="entry name" value="Sirtuin_cat_small_dom_sf"/>
</dbReference>
<feature type="domain" description="Deacetylase sirtuin-type" evidence="5">
    <location>
        <begin position="1"/>
        <end position="249"/>
    </location>
</feature>
<evidence type="ECO:0000313" key="6">
    <source>
        <dbReference type="EMBL" id="VBB45177.1"/>
    </source>
</evidence>
<feature type="binding site" evidence="4">
    <location>
        <position position="131"/>
    </location>
    <ligand>
        <name>Zn(2+)</name>
        <dbReference type="ChEBI" id="CHEBI:29105"/>
    </ligand>
</feature>
<keyword evidence="4" id="KW-0862">Zinc</keyword>
<reference evidence="6" key="1">
    <citation type="submission" date="2018-07" db="EMBL/GenBank/DDBJ databases">
        <authorList>
            <consortium name="Genoscope - CEA"/>
            <person name="William W."/>
        </authorList>
    </citation>
    <scope>NUCLEOTIDE SEQUENCE</scope>
    <source>
        <strain evidence="6">IK1</strain>
    </source>
</reference>
<keyword evidence="6" id="KW-0378">Hydrolase</keyword>
<gene>
    <name evidence="6" type="primary">cobB</name>
    <name evidence="6" type="ORF">TRIP_B350238</name>
</gene>
<evidence type="ECO:0000256" key="2">
    <source>
        <dbReference type="ARBA" id="ARBA00022679"/>
    </source>
</evidence>
<evidence type="ECO:0000256" key="4">
    <source>
        <dbReference type="PROSITE-ProRule" id="PRU00236"/>
    </source>
</evidence>
<dbReference type="Gene3D" id="3.40.50.1220">
    <property type="entry name" value="TPP-binding domain"/>
    <property type="match status" value="1"/>
</dbReference>
<dbReference type="AlphaFoldDB" id="A0A653AAU1"/>